<proteinExistence type="predicted"/>
<reference evidence="2" key="1">
    <citation type="submission" date="2020-03" db="EMBL/GenBank/DDBJ databases">
        <title>The deep terrestrial virosphere.</title>
        <authorList>
            <person name="Holmfeldt K."/>
            <person name="Nilsson E."/>
            <person name="Simone D."/>
            <person name="Lopez-Fernandez M."/>
            <person name="Wu X."/>
            <person name="de Brujin I."/>
            <person name="Lundin D."/>
            <person name="Andersson A."/>
            <person name="Bertilsson S."/>
            <person name="Dopson M."/>
        </authorList>
    </citation>
    <scope>NUCLEOTIDE SEQUENCE</scope>
    <source>
        <strain evidence="2">MM415A00929</strain>
        <strain evidence="1">MM415B00326</strain>
    </source>
</reference>
<protein>
    <submittedName>
        <fullName evidence="2">Uncharacterized protein</fullName>
    </submittedName>
</protein>
<accession>A0A6M3KBI2</accession>
<evidence type="ECO:0000313" key="2">
    <source>
        <dbReference type="EMBL" id="QJA79220.1"/>
    </source>
</evidence>
<dbReference type="EMBL" id="MT141561">
    <property type="protein sequence ID" value="QJA66854.1"/>
    <property type="molecule type" value="Genomic_DNA"/>
</dbReference>
<gene>
    <name evidence="2" type="ORF">MM415A00929_0012</name>
    <name evidence="1" type="ORF">MM415B00326_0054</name>
</gene>
<name>A0A6M3KBI2_9ZZZZ</name>
<evidence type="ECO:0000313" key="1">
    <source>
        <dbReference type="EMBL" id="QJA66854.1"/>
    </source>
</evidence>
<organism evidence="2">
    <name type="scientific">viral metagenome</name>
    <dbReference type="NCBI Taxonomy" id="1070528"/>
    <lineage>
        <taxon>unclassified sequences</taxon>
        <taxon>metagenomes</taxon>
        <taxon>organismal metagenomes</taxon>
    </lineage>
</organism>
<dbReference type="AlphaFoldDB" id="A0A6M3KBI2"/>
<dbReference type="EMBL" id="MT142372">
    <property type="protein sequence ID" value="QJA79220.1"/>
    <property type="molecule type" value="Genomic_DNA"/>
</dbReference>
<sequence length="300" mass="34068">MAGDNPYKRHLCNRTLAILVAGRTSQSGIFFDSITDEEFADYTTVADNLNDKKLICCLYPQILQQVITDMKPDFARQFADLGAEIRINKEIRDWSLLFGLPADFLDLVAQINQIDRNTKYDCEVLTFDDYAHVVEGSDEQAYYCKLLHTSTTDDEPITGTNWETYWTLYDEDGTLGAPWIESWAYKASQSGNLLATSDYSNDPSTTVDGGIDSAYIEYLAYVQAGISDKPLYYPESFKNAFCTRLAAEMALDAKDYEQRRRLLEEYAMLAGPGFRAIQQDRKYIPPRVSIFTNSANLRLP</sequence>